<evidence type="ECO:0000313" key="3">
    <source>
        <dbReference type="EMBL" id="SDV03688.1"/>
    </source>
</evidence>
<evidence type="ECO:0000313" key="4">
    <source>
        <dbReference type="Proteomes" id="UP000198675"/>
    </source>
</evidence>
<dbReference type="EMBL" id="LT629797">
    <property type="protein sequence ID" value="SDU82472.1"/>
    <property type="molecule type" value="Genomic_DNA"/>
</dbReference>
<proteinExistence type="predicted"/>
<reference evidence="3" key="1">
    <citation type="submission" date="2016-10" db="EMBL/GenBank/DDBJ databases">
        <authorList>
            <person name="de Groot N.N."/>
        </authorList>
    </citation>
    <scope>NUCLEOTIDE SEQUENCE [LARGE SCALE GENOMIC DNA]</scope>
    <source>
        <strain evidence="3">KCTC 32246</strain>
    </source>
</reference>
<evidence type="ECO:0000259" key="1">
    <source>
        <dbReference type="Pfam" id="PF13392"/>
    </source>
</evidence>
<reference evidence="4" key="2">
    <citation type="submission" date="2016-10" db="EMBL/GenBank/DDBJ databases">
        <authorList>
            <person name="Varghese N."/>
            <person name="Submissions S."/>
        </authorList>
    </citation>
    <scope>NUCLEOTIDE SEQUENCE [LARGE SCALE GENOMIC DNA]</scope>
    <source>
        <strain evidence="4">KCTC 32246</strain>
    </source>
</reference>
<dbReference type="Gene3D" id="3.90.75.20">
    <property type="match status" value="1"/>
</dbReference>
<protein>
    <submittedName>
        <fullName evidence="3">HNH endonuclease</fullName>
    </submittedName>
</protein>
<keyword evidence="4" id="KW-1185">Reference proteome</keyword>
<dbReference type="GO" id="GO:0004519">
    <property type="term" value="F:endonuclease activity"/>
    <property type="evidence" value="ECO:0007669"/>
    <property type="project" value="UniProtKB-KW"/>
</dbReference>
<gene>
    <name evidence="2" type="ORF">SAMN05216363_1915</name>
    <name evidence="3" type="ORF">SAMN05216363_5202</name>
</gene>
<accession>A0A1H2NEI9</accession>
<dbReference type="Pfam" id="PF13392">
    <property type="entry name" value="HNH_3"/>
    <property type="match status" value="1"/>
</dbReference>
<dbReference type="Proteomes" id="UP000198675">
    <property type="component" value="Chromosome I"/>
</dbReference>
<evidence type="ECO:0000313" key="2">
    <source>
        <dbReference type="EMBL" id="SDU82472.1"/>
    </source>
</evidence>
<dbReference type="SUPFAM" id="SSF54060">
    <property type="entry name" value="His-Me finger endonucleases"/>
    <property type="match status" value="1"/>
</dbReference>
<keyword evidence="3" id="KW-0255">Endonuclease</keyword>
<dbReference type="InterPro" id="IPR044925">
    <property type="entry name" value="His-Me_finger_sf"/>
</dbReference>
<dbReference type="AlphaFoldDB" id="A0A1H2NEI9"/>
<organism evidence="3 4">
    <name type="scientific">Pseudomonas sihuiensis</name>
    <dbReference type="NCBI Taxonomy" id="1274359"/>
    <lineage>
        <taxon>Bacteria</taxon>
        <taxon>Pseudomonadati</taxon>
        <taxon>Pseudomonadota</taxon>
        <taxon>Gammaproteobacteria</taxon>
        <taxon>Pseudomonadales</taxon>
        <taxon>Pseudomonadaceae</taxon>
        <taxon>Pseudomonas</taxon>
    </lineage>
</organism>
<keyword evidence="3" id="KW-0540">Nuclease</keyword>
<feature type="domain" description="HNH nuclease" evidence="1">
    <location>
        <begin position="162"/>
        <end position="206"/>
    </location>
</feature>
<dbReference type="RefSeq" id="WP_231976565.1">
    <property type="nucleotide sequence ID" value="NZ_LT629797.1"/>
</dbReference>
<dbReference type="InterPro" id="IPR003615">
    <property type="entry name" value="HNH_nuc"/>
</dbReference>
<keyword evidence="3" id="KW-0378">Hydrolase</keyword>
<sequence length="242" mass="27900">MGSTSNAAKALRDLRVMVAAVHQRMDQLEGRQTKQFWSAEEEQLLRERYADELTEVLAGELGRSVSKVLAKANKMGLHKSQAFIEKHCRNLTPETGAAFRFQKGHTTWNKGMKGWKAGGRAKETQFGKGHMPHNWVPVGTEQIRDGYLWRKVTDTRHRSDWKQVHVMLWEEHNGPVPKGLILCFKDGNKQNIALDNLELLTRAERMQRNTIHRYPPELKAAIRTVAKLKRTIREVEQDEEQN</sequence>
<name>A0A1H2NEI9_9PSED</name>
<dbReference type="EMBL" id="LT629797">
    <property type="protein sequence ID" value="SDV03688.1"/>
    <property type="molecule type" value="Genomic_DNA"/>
</dbReference>